<protein>
    <submittedName>
        <fullName evidence="6">Lactation elevated protein 1-like protein B</fullName>
    </submittedName>
</protein>
<proteinExistence type="inferred from homology"/>
<keyword evidence="3" id="KW-0067">ATP-binding</keyword>
<name>A0A420GQB4_9PEZI</name>
<evidence type="ECO:0000256" key="2">
    <source>
        <dbReference type="ARBA" id="ARBA00022741"/>
    </source>
</evidence>
<dbReference type="SMART" id="SM00382">
    <property type="entry name" value="AAA"/>
    <property type="match status" value="1"/>
</dbReference>
<keyword evidence="2" id="KW-0547">Nucleotide-binding</keyword>
<sequence>MPLAPSSSVPVLTNPLSLYRSLIYTKQISPEPSQHRLALHLQKLYFRLIDYSPQLDYKDRLRAISQFQEQSLQNEVDDTQLAVPGHPIWRNPLFSHLFSKKQQRDSLALTRKLTNFEEAIELQTPRGLLVHGEVGSGKSMLVDMLADGLPNEKKKRWHFNTFMLETFAKLEQNRRIRSQKRYQHETPEHSLLWLAKDIIEKSPILFIDEFQLPDRAASKILCQLLTAFFQLGGVLIATSNRMPDELSKSSGVNFIAPSTHRVTGGFPGFNKKSRLSTLSTNNEYAGFIEVLKARCEIWNMEGKRDWRRNEAEQLASKISSADEIAKGYFTTFPQTSLQNTESTKDVSRDPPAILPQNYFLKSSENKPEWDIALKAISCSDAIDPIIWESQTLTVYARELIVPRHYHGVTFWTFKELCGKCLGPADYIVLASKFHTFVLDEVPVMNFSQKNEARRLITLLDALYESRCKLVIRAEAGPDDLFFPELSTPVAGTGPQSAVNEDQDAVYSETIAEIYQDKISPFRPNIVSYSQETQNDYKLSNERNLDSVSEKGIKNKPQIDFRIANTFTGEDERFAYKRARSRLWEMCGAKWHARSGAGWWRPLPAEVRSWEYSKLSRPHESQESQAMSSDIKMGDYVELDKPAGLNGRKAEENNTSQRNSCQCKANSSN</sequence>
<organism evidence="6 7">
    <name type="scientific">Golovinomyces cichoracearum</name>
    <dbReference type="NCBI Taxonomy" id="62708"/>
    <lineage>
        <taxon>Eukaryota</taxon>
        <taxon>Fungi</taxon>
        <taxon>Dikarya</taxon>
        <taxon>Ascomycota</taxon>
        <taxon>Pezizomycotina</taxon>
        <taxon>Leotiomycetes</taxon>
        <taxon>Erysiphales</taxon>
        <taxon>Erysiphaceae</taxon>
        <taxon>Golovinomyces</taxon>
    </lineage>
</organism>
<evidence type="ECO:0000313" key="7">
    <source>
        <dbReference type="Proteomes" id="UP000283383"/>
    </source>
</evidence>
<evidence type="ECO:0000256" key="3">
    <source>
        <dbReference type="ARBA" id="ARBA00022840"/>
    </source>
</evidence>
<dbReference type="InterPro" id="IPR027417">
    <property type="entry name" value="P-loop_NTPase"/>
</dbReference>
<dbReference type="Proteomes" id="UP000283383">
    <property type="component" value="Unassembled WGS sequence"/>
</dbReference>
<dbReference type="AlphaFoldDB" id="A0A420GQB4"/>
<accession>A0A420GQB4</accession>
<dbReference type="InterPro" id="IPR003593">
    <property type="entry name" value="AAA+_ATPase"/>
</dbReference>
<comment type="caution">
    <text evidence="6">The sequence shown here is derived from an EMBL/GenBank/DDBJ whole genome shotgun (WGS) entry which is preliminary data.</text>
</comment>
<dbReference type="Pfam" id="PF03969">
    <property type="entry name" value="AFG1_ATPase"/>
    <property type="match status" value="2"/>
</dbReference>
<dbReference type="GO" id="GO:0005739">
    <property type="term" value="C:mitochondrion"/>
    <property type="evidence" value="ECO:0007669"/>
    <property type="project" value="TreeGrafter"/>
</dbReference>
<feature type="region of interest" description="Disordered" evidence="4">
    <location>
        <begin position="614"/>
        <end position="668"/>
    </location>
</feature>
<evidence type="ECO:0000313" key="6">
    <source>
        <dbReference type="EMBL" id="RKF47376.1"/>
    </source>
</evidence>
<gene>
    <name evidence="6" type="ORF">GcM3_224011</name>
</gene>
<dbReference type="InterPro" id="IPR005654">
    <property type="entry name" value="ATPase_AFG1-like"/>
</dbReference>
<evidence type="ECO:0000259" key="5">
    <source>
        <dbReference type="SMART" id="SM00382"/>
    </source>
</evidence>
<dbReference type="PANTHER" id="PTHR12169">
    <property type="entry name" value="ATPASE N2B"/>
    <property type="match status" value="1"/>
</dbReference>
<dbReference type="SUPFAM" id="SSF52540">
    <property type="entry name" value="P-loop containing nucleoside triphosphate hydrolases"/>
    <property type="match status" value="1"/>
</dbReference>
<feature type="compositionally biased region" description="Basic and acidic residues" evidence="4">
    <location>
        <begin position="631"/>
        <end position="640"/>
    </location>
</feature>
<dbReference type="GO" id="GO:0005524">
    <property type="term" value="F:ATP binding"/>
    <property type="evidence" value="ECO:0007669"/>
    <property type="project" value="UniProtKB-KW"/>
</dbReference>
<dbReference type="GO" id="GO:0016887">
    <property type="term" value="F:ATP hydrolysis activity"/>
    <property type="evidence" value="ECO:0007669"/>
    <property type="project" value="InterPro"/>
</dbReference>
<dbReference type="EMBL" id="MCBQ01022436">
    <property type="protein sequence ID" value="RKF47376.1"/>
    <property type="molecule type" value="Genomic_DNA"/>
</dbReference>
<keyword evidence="7" id="KW-1185">Reference proteome</keyword>
<dbReference type="CDD" id="cd00009">
    <property type="entry name" value="AAA"/>
    <property type="match status" value="1"/>
</dbReference>
<feature type="domain" description="AAA+ ATPase" evidence="5">
    <location>
        <begin position="124"/>
        <end position="259"/>
    </location>
</feature>
<dbReference type="Gene3D" id="3.40.50.300">
    <property type="entry name" value="P-loop containing nucleotide triphosphate hydrolases"/>
    <property type="match status" value="1"/>
</dbReference>
<dbReference type="PANTHER" id="PTHR12169:SF2">
    <property type="entry name" value="AFG1P"/>
    <property type="match status" value="1"/>
</dbReference>
<evidence type="ECO:0000256" key="4">
    <source>
        <dbReference type="SAM" id="MobiDB-lite"/>
    </source>
</evidence>
<comment type="similarity">
    <text evidence="1">Belongs to the AFG1 ATPase family.</text>
</comment>
<evidence type="ECO:0000256" key="1">
    <source>
        <dbReference type="ARBA" id="ARBA00010322"/>
    </source>
</evidence>
<feature type="compositionally biased region" description="Polar residues" evidence="4">
    <location>
        <begin position="652"/>
        <end position="668"/>
    </location>
</feature>
<reference evidence="6 7" key="1">
    <citation type="journal article" date="2018" name="BMC Genomics">
        <title>Comparative genome analyses reveal sequence features reflecting distinct modes of host-adaptation between dicot and monocot powdery mildew.</title>
        <authorList>
            <person name="Wu Y."/>
            <person name="Ma X."/>
            <person name="Pan Z."/>
            <person name="Kale S.D."/>
            <person name="Song Y."/>
            <person name="King H."/>
            <person name="Zhang Q."/>
            <person name="Presley C."/>
            <person name="Deng X."/>
            <person name="Wei C.I."/>
            <person name="Xiao S."/>
        </authorList>
    </citation>
    <scope>NUCLEOTIDE SEQUENCE [LARGE SCALE GENOMIC DNA]</scope>
    <source>
        <strain evidence="6">UMSG3</strain>
    </source>
</reference>